<proteinExistence type="predicted"/>
<name>A0A8X6FNC3_TRICU</name>
<keyword evidence="2" id="KW-1185">Reference proteome</keyword>
<protein>
    <submittedName>
        <fullName evidence="1">Uncharacterized protein</fullName>
    </submittedName>
</protein>
<dbReference type="EMBL" id="BMAO01032800">
    <property type="protein sequence ID" value="GFQ84686.1"/>
    <property type="molecule type" value="Genomic_DNA"/>
</dbReference>
<accession>A0A8X6FNC3</accession>
<sequence>MQRNKITLTNVIKTRTNCIDKSCTIVPVIIQNNENYHQYRSPTRVIFISKIRIPSEVGCELMTGVSSVESGFRALMPIKGSDAVTEGLRSRTRDHRGGVAGLKLVPQNTY</sequence>
<gene>
    <name evidence="1" type="ORF">TNCT_3611</name>
</gene>
<evidence type="ECO:0000313" key="1">
    <source>
        <dbReference type="EMBL" id="GFQ84686.1"/>
    </source>
</evidence>
<comment type="caution">
    <text evidence="1">The sequence shown here is derived from an EMBL/GenBank/DDBJ whole genome shotgun (WGS) entry which is preliminary data.</text>
</comment>
<dbReference type="Proteomes" id="UP000887116">
    <property type="component" value="Unassembled WGS sequence"/>
</dbReference>
<reference evidence="1" key="1">
    <citation type="submission" date="2020-07" db="EMBL/GenBank/DDBJ databases">
        <title>Multicomponent nature underlies the extraordinary mechanical properties of spider dragline silk.</title>
        <authorList>
            <person name="Kono N."/>
            <person name="Nakamura H."/>
            <person name="Mori M."/>
            <person name="Yoshida Y."/>
            <person name="Ohtoshi R."/>
            <person name="Malay A.D."/>
            <person name="Moran D.A.P."/>
            <person name="Tomita M."/>
            <person name="Numata K."/>
            <person name="Arakawa K."/>
        </authorList>
    </citation>
    <scope>NUCLEOTIDE SEQUENCE</scope>
</reference>
<dbReference type="AlphaFoldDB" id="A0A8X6FNC3"/>
<organism evidence="1 2">
    <name type="scientific">Trichonephila clavata</name>
    <name type="common">Joro spider</name>
    <name type="synonym">Nephila clavata</name>
    <dbReference type="NCBI Taxonomy" id="2740835"/>
    <lineage>
        <taxon>Eukaryota</taxon>
        <taxon>Metazoa</taxon>
        <taxon>Ecdysozoa</taxon>
        <taxon>Arthropoda</taxon>
        <taxon>Chelicerata</taxon>
        <taxon>Arachnida</taxon>
        <taxon>Araneae</taxon>
        <taxon>Araneomorphae</taxon>
        <taxon>Entelegynae</taxon>
        <taxon>Araneoidea</taxon>
        <taxon>Nephilidae</taxon>
        <taxon>Trichonephila</taxon>
    </lineage>
</organism>
<evidence type="ECO:0000313" key="2">
    <source>
        <dbReference type="Proteomes" id="UP000887116"/>
    </source>
</evidence>